<reference evidence="1 2" key="1">
    <citation type="submission" date="2019-07" db="EMBL/GenBank/DDBJ databases">
        <title>Gilliamella genomes.</title>
        <authorList>
            <person name="Zheng H."/>
        </authorList>
    </citation>
    <scope>NUCLEOTIDE SEQUENCE [LARGE SCALE GENOMIC DNA]</scope>
    <source>
        <strain evidence="1 2">W8127</strain>
    </source>
</reference>
<dbReference type="Proteomes" id="UP000319483">
    <property type="component" value="Unassembled WGS sequence"/>
</dbReference>
<accession>A0A556S909</accession>
<name>A0A556S909_9GAMM</name>
<comment type="caution">
    <text evidence="1">The sequence shown here is derived from an EMBL/GenBank/DDBJ whole genome shotgun (WGS) entry which is preliminary data.</text>
</comment>
<dbReference type="EMBL" id="VMHM01000015">
    <property type="protein sequence ID" value="TSJ97620.1"/>
    <property type="molecule type" value="Genomic_DNA"/>
</dbReference>
<dbReference type="RefSeq" id="WP_144092695.1">
    <property type="nucleotide sequence ID" value="NZ_VMHM01000015.1"/>
</dbReference>
<evidence type="ECO:0000313" key="1">
    <source>
        <dbReference type="EMBL" id="TSJ97620.1"/>
    </source>
</evidence>
<protein>
    <submittedName>
        <fullName evidence="1">Uncharacterized protein</fullName>
    </submittedName>
</protein>
<evidence type="ECO:0000313" key="2">
    <source>
        <dbReference type="Proteomes" id="UP000319483"/>
    </source>
</evidence>
<gene>
    <name evidence="1" type="ORF">FPQ15_10960</name>
</gene>
<sequence length="60" mass="7040">MGSKIPHHLRDSLRQQFSKTEFDKAIFGQNWFSPVLKLDSSRIKKTPKTIVHEEESRLSE</sequence>
<dbReference type="AlphaFoldDB" id="A0A556S909"/>
<organism evidence="1 2">
    <name type="scientific">Gilliamella apicola</name>
    <dbReference type="NCBI Taxonomy" id="1196095"/>
    <lineage>
        <taxon>Bacteria</taxon>
        <taxon>Pseudomonadati</taxon>
        <taxon>Pseudomonadota</taxon>
        <taxon>Gammaproteobacteria</taxon>
        <taxon>Orbales</taxon>
        <taxon>Orbaceae</taxon>
        <taxon>Gilliamella</taxon>
    </lineage>
</organism>
<proteinExistence type="predicted"/>